<name>M3HFY3_LEPIT</name>
<reference evidence="2 3" key="1">
    <citation type="submission" date="2013-02" db="EMBL/GenBank/DDBJ databases">
        <authorList>
            <person name="Harkins D.M."/>
            <person name="Durkin A.S."/>
            <person name="Brinkac L.M."/>
            <person name="Haft D.H."/>
            <person name="Selengut J.D."/>
            <person name="Sanka R."/>
            <person name="DePew J."/>
            <person name="Purushe J."/>
            <person name="Tulsiani S.M."/>
            <person name="Graham G.C."/>
            <person name="Burns M.-A."/>
            <person name="Dohnt M.F."/>
            <person name="Smythe L.D."/>
            <person name="McKay D.B."/>
            <person name="Craig S.B."/>
            <person name="Vinetz J.M."/>
            <person name="Sutton G.G."/>
            <person name="Nierman W.C."/>
            <person name="Fouts D.E."/>
        </authorList>
    </citation>
    <scope>NUCLEOTIDE SEQUENCE [LARGE SCALE GENOMIC DNA]</scope>
    <source>
        <strain evidence="2 3">LT2050</strain>
    </source>
</reference>
<evidence type="ECO:0000313" key="2">
    <source>
        <dbReference type="EMBL" id="EMG23264.1"/>
    </source>
</evidence>
<gene>
    <name evidence="2" type="ORF">LEP1GSC150_0374</name>
</gene>
<organism evidence="2 3">
    <name type="scientific">Leptospira interrogans serovar Copenhageni str. LT2050</name>
    <dbReference type="NCBI Taxonomy" id="1001598"/>
    <lineage>
        <taxon>Bacteria</taxon>
        <taxon>Pseudomonadati</taxon>
        <taxon>Spirochaetota</taxon>
        <taxon>Spirochaetia</taxon>
        <taxon>Leptospirales</taxon>
        <taxon>Leptospiraceae</taxon>
        <taxon>Leptospira</taxon>
    </lineage>
</organism>
<evidence type="ECO:0000313" key="3">
    <source>
        <dbReference type="Proteomes" id="UP000011778"/>
    </source>
</evidence>
<sequence>MLGILEDLDFPSHEVLLEDKDVIFLFSDGIINNLNHPLISELDRIHKSEENPIKPMKKALDDFVRTSIPSKEYRDDSSYILLEIH</sequence>
<dbReference type="InterPro" id="IPR001932">
    <property type="entry name" value="PPM-type_phosphatase-like_dom"/>
</dbReference>
<protein>
    <submittedName>
        <fullName evidence="2">Stage II sporulation protein E domain protein</fullName>
    </submittedName>
</protein>
<dbReference type="EMBL" id="AFMD02000132">
    <property type="protein sequence ID" value="EMG23264.1"/>
    <property type="molecule type" value="Genomic_DNA"/>
</dbReference>
<dbReference type="AlphaFoldDB" id="M3HFY3"/>
<dbReference type="Gene3D" id="3.60.40.10">
    <property type="entry name" value="PPM-type phosphatase domain"/>
    <property type="match status" value="1"/>
</dbReference>
<feature type="domain" description="PPM-type phosphatase" evidence="1">
    <location>
        <begin position="2"/>
        <end position="84"/>
    </location>
</feature>
<dbReference type="Pfam" id="PF07228">
    <property type="entry name" value="SpoIIE"/>
    <property type="match status" value="1"/>
</dbReference>
<dbReference type="InterPro" id="IPR036457">
    <property type="entry name" value="PPM-type-like_dom_sf"/>
</dbReference>
<dbReference type="Proteomes" id="UP000011778">
    <property type="component" value="Unassembled WGS sequence"/>
</dbReference>
<evidence type="ECO:0000259" key="1">
    <source>
        <dbReference type="Pfam" id="PF07228"/>
    </source>
</evidence>
<accession>M3HFY3</accession>
<proteinExistence type="predicted"/>
<comment type="caution">
    <text evidence="2">The sequence shown here is derived from an EMBL/GenBank/DDBJ whole genome shotgun (WGS) entry which is preliminary data.</text>
</comment>